<dbReference type="InterPro" id="IPR027417">
    <property type="entry name" value="P-loop_NTPase"/>
</dbReference>
<dbReference type="AlphaFoldDB" id="A0A1F7L1W9"/>
<protein>
    <recommendedName>
        <fullName evidence="3">Cytidylate kinase</fullName>
    </recommendedName>
</protein>
<organism evidence="1 2">
    <name type="scientific">Candidatus Roizmanbacteria bacterium RIFOXYD1_FULL_38_12</name>
    <dbReference type="NCBI Taxonomy" id="1802093"/>
    <lineage>
        <taxon>Bacteria</taxon>
        <taxon>Candidatus Roizmaniibacteriota</taxon>
    </lineage>
</organism>
<accession>A0A1F7L1W9</accession>
<dbReference type="Gene3D" id="3.40.50.300">
    <property type="entry name" value="P-loop containing nucleotide triphosphate hydrolases"/>
    <property type="match status" value="1"/>
</dbReference>
<dbReference type="Proteomes" id="UP000177050">
    <property type="component" value="Unassembled WGS sequence"/>
</dbReference>
<name>A0A1F7L1W9_9BACT</name>
<dbReference type="Pfam" id="PF13189">
    <property type="entry name" value="Cytidylate_kin2"/>
    <property type="match status" value="1"/>
</dbReference>
<gene>
    <name evidence="1" type="ORF">A3K52_04600</name>
</gene>
<evidence type="ECO:0008006" key="3">
    <source>
        <dbReference type="Google" id="ProtNLM"/>
    </source>
</evidence>
<comment type="caution">
    <text evidence="1">The sequence shown here is derived from an EMBL/GenBank/DDBJ whole genome shotgun (WGS) entry which is preliminary data.</text>
</comment>
<sequence>MKKLFELINKNFDSFHFLDVFRGKDKQELPIITISREKGSGGRPIAFLLIKKLGGSWKVYHKDIVDEIAKEANLEKELIEEVDEENVPLIEQMIDNVLGKEYMNLSTYYKHLVRVLSTIGNRGHAIIIGRGANFLFPDALKVRIVCEMDERIQKVMKYEKLSQKDAIDIINESDKKRTAFAKSLFQHDPRKAHHYDLIIRTGKKVSLEDAADLIVNAAKQRFGGR</sequence>
<reference evidence="1 2" key="1">
    <citation type="journal article" date="2016" name="Nat. Commun.">
        <title>Thousands of microbial genomes shed light on interconnected biogeochemical processes in an aquifer system.</title>
        <authorList>
            <person name="Anantharaman K."/>
            <person name="Brown C.T."/>
            <person name="Hug L.A."/>
            <person name="Sharon I."/>
            <person name="Castelle C.J."/>
            <person name="Probst A.J."/>
            <person name="Thomas B.C."/>
            <person name="Singh A."/>
            <person name="Wilkins M.J."/>
            <person name="Karaoz U."/>
            <person name="Brodie E.L."/>
            <person name="Williams K.H."/>
            <person name="Hubbard S.S."/>
            <person name="Banfield J.F."/>
        </authorList>
    </citation>
    <scope>NUCLEOTIDE SEQUENCE [LARGE SCALE GENOMIC DNA]</scope>
</reference>
<evidence type="ECO:0000313" key="1">
    <source>
        <dbReference type="EMBL" id="OGK74024.1"/>
    </source>
</evidence>
<evidence type="ECO:0000313" key="2">
    <source>
        <dbReference type="Proteomes" id="UP000177050"/>
    </source>
</evidence>
<dbReference type="EMBL" id="MGBR01000001">
    <property type="protein sequence ID" value="OGK74024.1"/>
    <property type="molecule type" value="Genomic_DNA"/>
</dbReference>
<proteinExistence type="predicted"/>